<dbReference type="InterPro" id="IPR001638">
    <property type="entry name" value="Solute-binding_3/MltF_N"/>
</dbReference>
<evidence type="ECO:0000259" key="3">
    <source>
        <dbReference type="SMART" id="SM00062"/>
    </source>
</evidence>
<dbReference type="Proteomes" id="UP000253941">
    <property type="component" value="Unassembled WGS sequence"/>
</dbReference>
<feature type="domain" description="Solute-binding protein family 3/N-terminal" evidence="3">
    <location>
        <begin position="24"/>
        <end position="247"/>
    </location>
</feature>
<gene>
    <name evidence="4" type="ORF">DRB17_01355</name>
</gene>
<organism evidence="4 5">
    <name type="scientific">Ferruginivarius sediminum</name>
    <dbReference type="NCBI Taxonomy" id="2661937"/>
    <lineage>
        <taxon>Bacteria</taxon>
        <taxon>Pseudomonadati</taxon>
        <taxon>Pseudomonadota</taxon>
        <taxon>Alphaproteobacteria</taxon>
        <taxon>Rhodospirillales</taxon>
        <taxon>Rhodospirillaceae</taxon>
        <taxon>Ferruginivarius</taxon>
    </lineage>
</organism>
<sequence length="272" mass="29278">MRKFVMGAVCAAGMLGASSASAETLTAGVEAAFPPWAYVEEGEYKGIAIDAMRAIAEDQGLDVEFKDLPWPSLIPALAKGKIDLLVTGLNVTKERAEVLDFSIPWWENDDEVLVSADSDLNVVTALCCGATVGAQGGSTQFGWIEANLVEADTGVELRGYEDYVTAVEDMNTGRIDSVVTSTDTAETLISKGQPVKIVGTIQQNQPQALAVQEGDPNELLGKLNAGIMNIYKSGQWEQIVHKYQPQASIRIIPTTMPDYVDSYKKPIPGYSE</sequence>
<dbReference type="PANTHER" id="PTHR35936:SF17">
    <property type="entry name" value="ARGININE-BINDING EXTRACELLULAR PROTEIN ARTP"/>
    <property type="match status" value="1"/>
</dbReference>
<feature type="chain" id="PRO_5016793782" evidence="2">
    <location>
        <begin position="23"/>
        <end position="272"/>
    </location>
</feature>
<dbReference type="Gene3D" id="3.40.190.10">
    <property type="entry name" value="Periplasmic binding protein-like II"/>
    <property type="match status" value="2"/>
</dbReference>
<dbReference type="AlphaFoldDB" id="A0A369TGA1"/>
<dbReference type="Pfam" id="PF00497">
    <property type="entry name" value="SBP_bac_3"/>
    <property type="match status" value="1"/>
</dbReference>
<dbReference type="PANTHER" id="PTHR35936">
    <property type="entry name" value="MEMBRANE-BOUND LYTIC MUREIN TRANSGLYCOSYLASE F"/>
    <property type="match status" value="1"/>
</dbReference>
<proteinExistence type="predicted"/>
<dbReference type="EMBL" id="QPMH01000001">
    <property type="protein sequence ID" value="RDD63842.1"/>
    <property type="molecule type" value="Genomic_DNA"/>
</dbReference>
<keyword evidence="5" id="KW-1185">Reference proteome</keyword>
<evidence type="ECO:0000313" key="4">
    <source>
        <dbReference type="EMBL" id="RDD63842.1"/>
    </source>
</evidence>
<dbReference type="RefSeq" id="WP_114580355.1">
    <property type="nucleotide sequence ID" value="NZ_QPMH01000001.1"/>
</dbReference>
<accession>A0A369TGA1</accession>
<protein>
    <submittedName>
        <fullName evidence="4">Amino acid ABC transporter substrate-binding protein</fullName>
    </submittedName>
</protein>
<keyword evidence="1 2" id="KW-0732">Signal</keyword>
<dbReference type="SMART" id="SM00062">
    <property type="entry name" value="PBPb"/>
    <property type="match status" value="1"/>
</dbReference>
<name>A0A369TGA1_9PROT</name>
<evidence type="ECO:0000256" key="1">
    <source>
        <dbReference type="ARBA" id="ARBA00022729"/>
    </source>
</evidence>
<evidence type="ECO:0000256" key="2">
    <source>
        <dbReference type="SAM" id="SignalP"/>
    </source>
</evidence>
<reference evidence="4 5" key="1">
    <citation type="submission" date="2018-07" db="EMBL/GenBank/DDBJ databases">
        <title>Venubactetium sediminum gen. nov., sp. nov., isolated from a marine solar saltern.</title>
        <authorList>
            <person name="Wang S."/>
        </authorList>
    </citation>
    <scope>NUCLEOTIDE SEQUENCE [LARGE SCALE GENOMIC DNA]</scope>
    <source>
        <strain evidence="4 5">WD2A32</strain>
    </source>
</reference>
<feature type="signal peptide" evidence="2">
    <location>
        <begin position="1"/>
        <end position="22"/>
    </location>
</feature>
<dbReference type="SUPFAM" id="SSF53850">
    <property type="entry name" value="Periplasmic binding protein-like II"/>
    <property type="match status" value="1"/>
</dbReference>
<dbReference type="CDD" id="cd13530">
    <property type="entry name" value="PBP2_peptides_like"/>
    <property type="match status" value="1"/>
</dbReference>
<comment type="caution">
    <text evidence="4">The sequence shown here is derived from an EMBL/GenBank/DDBJ whole genome shotgun (WGS) entry which is preliminary data.</text>
</comment>
<evidence type="ECO:0000313" key="5">
    <source>
        <dbReference type="Proteomes" id="UP000253941"/>
    </source>
</evidence>